<accession>A0ABQ6WK99</accession>
<evidence type="ECO:0000259" key="3">
    <source>
        <dbReference type="Pfam" id="PF00248"/>
    </source>
</evidence>
<comment type="similarity">
    <text evidence="2">Belongs to the aldo/keto reductase family. Aldo/keto reductase 2 subfamily.</text>
</comment>
<evidence type="ECO:0000313" key="4">
    <source>
        <dbReference type="EMBL" id="KAE8417540.1"/>
    </source>
</evidence>
<dbReference type="Proteomes" id="UP000325395">
    <property type="component" value="Unassembled WGS sequence"/>
</dbReference>
<sequence>MTSQERPHIIFGTAAFGTGSPLAKIQDEETAAPIIVTLQARNVTDVDTARAYPVGSPGAAERLLGELGVPNWANLSTKVNSWAPGTHTPERIQQSVAESLEALKTDKVDIMYLHSPDRLTPFEETCRAMDAEYRKGKFARFGISNYTADEVEEIVTICERRGFVKPSVYQGRYNPVIRSGETHLFPVLRRHGISFYAYRYEIFFLSMGMSNKTLTSRFTLSPAAVGLFTGRLSQDPSQLAGSRWDGSTTSGKIYHDAYYKPAVIAAAQTVADAGAAAGVSGHELALRWTIYHSVLSREHGDAVLIGASSLSQLIQNLDAVDAGPLDEELAKLVSNVGDLVGDEAAAYHV</sequence>
<dbReference type="Pfam" id="PF00248">
    <property type="entry name" value="Aldo_ket_red"/>
    <property type="match status" value="1"/>
</dbReference>
<keyword evidence="5" id="KW-1185">Reference proteome</keyword>
<dbReference type="InterPro" id="IPR036812">
    <property type="entry name" value="NAD(P)_OxRdtase_dom_sf"/>
</dbReference>
<dbReference type="SUPFAM" id="SSF51430">
    <property type="entry name" value="NAD(P)-linked oxidoreductase"/>
    <property type="match status" value="1"/>
</dbReference>
<feature type="domain" description="NADP-dependent oxidoreductase" evidence="3">
    <location>
        <begin position="9"/>
        <end position="331"/>
    </location>
</feature>
<name>A0ABQ6WK99_9EURO</name>
<protein>
    <submittedName>
        <fullName evidence="4">NADP-dependent oxidoreductase domain-containing protein</fullName>
    </submittedName>
</protein>
<reference evidence="4 5" key="1">
    <citation type="submission" date="2019-04" db="EMBL/GenBank/DDBJ databases">
        <authorList>
            <consortium name="DOE Joint Genome Institute"/>
            <person name="Mondo S."/>
            <person name="Kjaerbolling I."/>
            <person name="Vesth T."/>
            <person name="Frisvad J.C."/>
            <person name="Nybo J.L."/>
            <person name="Theobald S."/>
            <person name="Kildgaard S."/>
            <person name="Isbrandt T."/>
            <person name="Kuo A."/>
            <person name="Sato A."/>
            <person name="Lyhne E.K."/>
            <person name="Kogle M.E."/>
            <person name="Wiebenga A."/>
            <person name="Kun R.S."/>
            <person name="Lubbers R.J."/>
            <person name="Makela M.R."/>
            <person name="Barry K."/>
            <person name="Chovatia M."/>
            <person name="Clum A."/>
            <person name="Daum C."/>
            <person name="Haridas S."/>
            <person name="He G."/>
            <person name="LaButti K."/>
            <person name="Lipzen A."/>
            <person name="Riley R."/>
            <person name="Salamov A."/>
            <person name="Simmons B.A."/>
            <person name="Magnuson J.K."/>
            <person name="Henrissat B."/>
            <person name="Mortensen U.H."/>
            <person name="Larsen T.O."/>
            <person name="Devries R.P."/>
            <person name="Grigoriev I.V."/>
            <person name="Machida M."/>
            <person name="Baker S.E."/>
            <person name="Andersen M.R."/>
            <person name="Cantor M.N."/>
            <person name="Hua S.X."/>
        </authorList>
    </citation>
    <scope>NUCLEOTIDE SEQUENCE [LARGE SCALE GENOMIC DNA]</scope>
    <source>
        <strain evidence="4 5">CBS 117616</strain>
    </source>
</reference>
<dbReference type="Gene3D" id="3.20.20.100">
    <property type="entry name" value="NADP-dependent oxidoreductase domain"/>
    <property type="match status" value="1"/>
</dbReference>
<gene>
    <name evidence="4" type="ORF">BDV36DRAFT_256804</name>
</gene>
<dbReference type="EMBL" id="ML735737">
    <property type="protein sequence ID" value="KAE8417540.1"/>
    <property type="molecule type" value="Genomic_DNA"/>
</dbReference>
<dbReference type="InterPro" id="IPR050523">
    <property type="entry name" value="AKR_Detox_Biosynth"/>
</dbReference>
<dbReference type="InterPro" id="IPR023210">
    <property type="entry name" value="NADP_OxRdtase_dom"/>
</dbReference>
<dbReference type="PANTHER" id="PTHR43364:SF4">
    <property type="entry name" value="NAD(P)-LINKED OXIDOREDUCTASE SUPERFAMILY PROTEIN"/>
    <property type="match status" value="1"/>
</dbReference>
<evidence type="ECO:0000256" key="2">
    <source>
        <dbReference type="ARBA" id="ARBA00038157"/>
    </source>
</evidence>
<evidence type="ECO:0000313" key="5">
    <source>
        <dbReference type="Proteomes" id="UP000325395"/>
    </source>
</evidence>
<organism evidence="4 5">
    <name type="scientific">Aspergillus pseudocaelatus</name>
    <dbReference type="NCBI Taxonomy" id="1825620"/>
    <lineage>
        <taxon>Eukaryota</taxon>
        <taxon>Fungi</taxon>
        <taxon>Dikarya</taxon>
        <taxon>Ascomycota</taxon>
        <taxon>Pezizomycotina</taxon>
        <taxon>Eurotiomycetes</taxon>
        <taxon>Eurotiomycetidae</taxon>
        <taxon>Eurotiales</taxon>
        <taxon>Aspergillaceae</taxon>
        <taxon>Aspergillus</taxon>
        <taxon>Aspergillus subgen. Circumdati</taxon>
    </lineage>
</organism>
<proteinExistence type="inferred from homology"/>
<dbReference type="PANTHER" id="PTHR43364">
    <property type="entry name" value="NADH-SPECIFIC METHYLGLYOXAL REDUCTASE-RELATED"/>
    <property type="match status" value="1"/>
</dbReference>
<evidence type="ECO:0000256" key="1">
    <source>
        <dbReference type="ARBA" id="ARBA00023002"/>
    </source>
</evidence>
<keyword evidence="1" id="KW-0560">Oxidoreductase</keyword>
<dbReference type="CDD" id="cd19075">
    <property type="entry name" value="AKR_AKR7A1-5"/>
    <property type="match status" value="1"/>
</dbReference>